<comment type="caution">
    <text evidence="1">The sequence shown here is derived from an EMBL/GenBank/DDBJ whole genome shotgun (WGS) entry which is preliminary data.</text>
</comment>
<organism evidence="1 2">
    <name type="scientific">Streptomyces violaceusniger</name>
    <dbReference type="NCBI Taxonomy" id="68280"/>
    <lineage>
        <taxon>Bacteria</taxon>
        <taxon>Bacillati</taxon>
        <taxon>Actinomycetota</taxon>
        <taxon>Actinomycetes</taxon>
        <taxon>Kitasatosporales</taxon>
        <taxon>Streptomycetaceae</taxon>
        <taxon>Streptomyces</taxon>
        <taxon>Streptomyces violaceusniger group</taxon>
    </lineage>
</organism>
<sequence>MVRAVPDKELLSNAVATLRSDLWPWTSSDLRWESISAVGEDLQKAIQWAVRSGLGYSVRGAENKGRFIDLKSPNQYEVCLERSVPELKAIMFYVVPVSTECPPKVGS</sequence>
<gene>
    <name evidence="1" type="ORF">SVIO_068630</name>
</gene>
<reference evidence="1 2" key="1">
    <citation type="journal article" date="2020" name="Int. J. Syst. Evol. Microbiol.">
        <title>Reclassification of Streptomyces castelarensis and Streptomyces sporoclivatus as later heterotypic synonyms of Streptomyces antimycoticus.</title>
        <authorList>
            <person name="Komaki H."/>
            <person name="Tamura T."/>
        </authorList>
    </citation>
    <scope>NUCLEOTIDE SEQUENCE [LARGE SCALE GENOMIC DNA]</scope>
    <source>
        <strain evidence="1 2">NBRC 13459</strain>
    </source>
</reference>
<accession>A0A4D4LB08</accession>
<protein>
    <submittedName>
        <fullName evidence="1">Uncharacterized protein</fullName>
    </submittedName>
</protein>
<proteinExistence type="predicted"/>
<name>A0A4D4LB08_STRVO</name>
<dbReference type="Proteomes" id="UP000301309">
    <property type="component" value="Unassembled WGS sequence"/>
</dbReference>
<dbReference type="AlphaFoldDB" id="A0A4D4LB08"/>
<evidence type="ECO:0000313" key="1">
    <source>
        <dbReference type="EMBL" id="GDY56240.1"/>
    </source>
</evidence>
<dbReference type="EMBL" id="BJHW01000001">
    <property type="protein sequence ID" value="GDY56240.1"/>
    <property type="molecule type" value="Genomic_DNA"/>
</dbReference>
<keyword evidence="2" id="KW-1185">Reference proteome</keyword>
<evidence type="ECO:0000313" key="2">
    <source>
        <dbReference type="Proteomes" id="UP000301309"/>
    </source>
</evidence>